<keyword evidence="2 5" id="KW-0812">Transmembrane</keyword>
<dbReference type="AlphaFoldDB" id="A0A0S7BFW3"/>
<feature type="transmembrane region" description="Helical" evidence="5">
    <location>
        <begin position="7"/>
        <end position="26"/>
    </location>
</feature>
<feature type="transmembrane region" description="Helical" evidence="5">
    <location>
        <begin position="116"/>
        <end position="133"/>
    </location>
</feature>
<proteinExistence type="predicted"/>
<accession>A0A0S7BFW3</accession>
<dbReference type="STRING" id="360412.LARV_00333"/>
<dbReference type="GO" id="GO:0012505">
    <property type="term" value="C:endomembrane system"/>
    <property type="evidence" value="ECO:0007669"/>
    <property type="project" value="UniProtKB-SubCell"/>
</dbReference>
<evidence type="ECO:0000256" key="5">
    <source>
        <dbReference type="SAM" id="Phobius"/>
    </source>
</evidence>
<dbReference type="EMBL" id="DF967972">
    <property type="protein sequence ID" value="GAP12597.1"/>
    <property type="molecule type" value="Genomic_DNA"/>
</dbReference>
<dbReference type="InterPro" id="IPR007318">
    <property type="entry name" value="Phopholipid_MeTrfase"/>
</dbReference>
<keyword evidence="3 5" id="KW-1133">Transmembrane helix</keyword>
<feature type="transmembrane region" description="Helical" evidence="5">
    <location>
        <begin position="90"/>
        <end position="110"/>
    </location>
</feature>
<evidence type="ECO:0000256" key="1">
    <source>
        <dbReference type="ARBA" id="ARBA00004127"/>
    </source>
</evidence>
<evidence type="ECO:0000313" key="7">
    <source>
        <dbReference type="Proteomes" id="UP000055060"/>
    </source>
</evidence>
<evidence type="ECO:0000313" key="6">
    <source>
        <dbReference type="EMBL" id="GAP12597.1"/>
    </source>
</evidence>
<dbReference type="Gene3D" id="1.20.120.1630">
    <property type="match status" value="1"/>
</dbReference>
<dbReference type="Pfam" id="PF04191">
    <property type="entry name" value="PEMT"/>
    <property type="match status" value="1"/>
</dbReference>
<name>A0A0S7BFW3_9CHLR</name>
<evidence type="ECO:0000256" key="2">
    <source>
        <dbReference type="ARBA" id="ARBA00022692"/>
    </source>
</evidence>
<gene>
    <name evidence="6" type="ORF">LARV_00333</name>
</gene>
<dbReference type="RefSeq" id="WP_075072008.1">
    <property type="nucleotide sequence ID" value="NZ_DF967972.1"/>
</dbReference>
<organism evidence="6">
    <name type="scientific">Longilinea arvoryzae</name>
    <dbReference type="NCBI Taxonomy" id="360412"/>
    <lineage>
        <taxon>Bacteria</taxon>
        <taxon>Bacillati</taxon>
        <taxon>Chloroflexota</taxon>
        <taxon>Anaerolineae</taxon>
        <taxon>Anaerolineales</taxon>
        <taxon>Anaerolineaceae</taxon>
        <taxon>Longilinea</taxon>
    </lineage>
</organism>
<evidence type="ECO:0008006" key="8">
    <source>
        <dbReference type="Google" id="ProtNLM"/>
    </source>
</evidence>
<keyword evidence="7" id="KW-1185">Reference proteome</keyword>
<evidence type="ECO:0000256" key="4">
    <source>
        <dbReference type="ARBA" id="ARBA00023136"/>
    </source>
</evidence>
<dbReference type="Proteomes" id="UP000055060">
    <property type="component" value="Unassembled WGS sequence"/>
</dbReference>
<keyword evidence="4 5" id="KW-0472">Membrane</keyword>
<feature type="transmembrane region" description="Helical" evidence="5">
    <location>
        <begin position="46"/>
        <end position="69"/>
    </location>
</feature>
<evidence type="ECO:0000256" key="3">
    <source>
        <dbReference type="ARBA" id="ARBA00022989"/>
    </source>
</evidence>
<dbReference type="OrthoDB" id="9782395at2"/>
<reference evidence="6" key="1">
    <citation type="submission" date="2015-07" db="EMBL/GenBank/DDBJ databases">
        <title>Draft Genome Sequences of Anaerolinea thermolimosa IMO-1, Bellilinea caldifistulae GOMI-1, Leptolinea tardivitalis YMTK-2, Levilinea saccharolytica KIBI-1,Longilinea arvoryzae KOME-1, Previously Described as Members of the Anaerolineaceae (Chloroflexi).</title>
        <authorList>
            <person name="Sekiguchi Y."/>
            <person name="Ohashi A."/>
            <person name="Matsuura N."/>
            <person name="Tourlousse M.D."/>
        </authorList>
    </citation>
    <scope>NUCLEOTIDE SEQUENCE [LARGE SCALE GENOMIC DNA]</scope>
    <source>
        <strain evidence="6">KOME-1</strain>
    </source>
</reference>
<protein>
    <recommendedName>
        <fullName evidence="8">Phospholipid methyltransferase</fullName>
    </recommendedName>
</protein>
<sequence>MKNFWRHLSSFIAPAMLGLVIPWVIVWAENVKFARPALTTSIYLRILGALVGGIGLILLILTIRMFILLGDGTIMPWDPSRKLVIANMYAYVRNPMILSLIILQAGEAFLFRSPGIALLAVLNFAVNTIYFIASEEPGLEKRFGDEYREYRKNVPRWIPRLTPWHPA</sequence>
<comment type="subcellular location">
    <subcellularLocation>
        <location evidence="1">Endomembrane system</location>
        <topology evidence="1">Multi-pass membrane protein</topology>
    </subcellularLocation>
</comment>